<protein>
    <submittedName>
        <fullName evidence="5">NAD(P)-binding protein</fullName>
    </submittedName>
</protein>
<reference evidence="5" key="1">
    <citation type="submission" date="2020-05" db="EMBL/GenBank/DDBJ databases">
        <title>Mycena genomes resolve the evolution of fungal bioluminescence.</title>
        <authorList>
            <person name="Tsai I.J."/>
        </authorList>
    </citation>
    <scope>NUCLEOTIDE SEQUENCE</scope>
    <source>
        <strain evidence="5">171206Taipei</strain>
    </source>
</reference>
<dbReference type="Gene3D" id="3.40.50.720">
    <property type="entry name" value="NAD(P)-binding Rossmann-like Domain"/>
    <property type="match status" value="1"/>
</dbReference>
<dbReference type="PANTHER" id="PTHR44229:SF4">
    <property type="entry name" value="15-HYDROXYPROSTAGLANDIN DEHYDROGENASE [NAD(+)]"/>
    <property type="match status" value="1"/>
</dbReference>
<comment type="similarity">
    <text evidence="1 4">Belongs to the short-chain dehydrogenases/reductases (SDR) family.</text>
</comment>
<dbReference type="GeneID" id="59348920"/>
<dbReference type="EMBL" id="JACAZF010000008">
    <property type="protein sequence ID" value="KAF7297457.1"/>
    <property type="molecule type" value="Genomic_DNA"/>
</dbReference>
<dbReference type="InterPro" id="IPR036291">
    <property type="entry name" value="NAD(P)-bd_dom_sf"/>
</dbReference>
<evidence type="ECO:0000256" key="3">
    <source>
        <dbReference type="ARBA" id="ARBA00023002"/>
    </source>
</evidence>
<dbReference type="RefSeq" id="XP_037217816.1">
    <property type="nucleotide sequence ID" value="XM_037366404.1"/>
</dbReference>
<sequence>MIASFILTAIPAFIAHNFEDGGPFANVRSTRGRIAIHFALKFSRGLRNPLNMSSVLSLSCPNASYTSATTTLFALALIGNKDYRAQIRPSISTSDDRALLEEYFEGAVGLAKLRVNPPHLTPLFRHTTPSYNMPEIYPGEVAYITGAASGIGKALALRLVGQGGRVVIADVNGEAGAKFATELNEKAGSVVSISVKADTTVWEEQLAGFQLAVETFKRIDYVFANAGVAERPWLPPFDPAAAASRPLTKPNLSTADINLTGQLYTAALALQTFERQEPSEQSGFRGKLIMTASVFGFFPTRAMPMYAASKAGIVHFMRSAAEYYADKNITVNAIAPNLIDTGIAPDVLFVPFREQNLLSDIQLVLDQFQKLLGNSTLNGQALSISQANVWAHPPDTYKLAENLPACDLISVEIFKLFGDKTK</sequence>
<evidence type="ECO:0000256" key="2">
    <source>
        <dbReference type="ARBA" id="ARBA00022857"/>
    </source>
</evidence>
<keyword evidence="2" id="KW-0521">NADP</keyword>
<evidence type="ECO:0000313" key="5">
    <source>
        <dbReference type="EMBL" id="KAF7297457.1"/>
    </source>
</evidence>
<dbReference type="OrthoDB" id="5371740at2759"/>
<dbReference type="SUPFAM" id="SSF51735">
    <property type="entry name" value="NAD(P)-binding Rossmann-fold domains"/>
    <property type="match status" value="1"/>
</dbReference>
<dbReference type="PANTHER" id="PTHR44229">
    <property type="entry name" value="15-HYDROXYPROSTAGLANDIN DEHYDROGENASE [NAD(+)]"/>
    <property type="match status" value="1"/>
</dbReference>
<organism evidence="5 6">
    <name type="scientific">Mycena indigotica</name>
    <dbReference type="NCBI Taxonomy" id="2126181"/>
    <lineage>
        <taxon>Eukaryota</taxon>
        <taxon>Fungi</taxon>
        <taxon>Dikarya</taxon>
        <taxon>Basidiomycota</taxon>
        <taxon>Agaricomycotina</taxon>
        <taxon>Agaricomycetes</taxon>
        <taxon>Agaricomycetidae</taxon>
        <taxon>Agaricales</taxon>
        <taxon>Marasmiineae</taxon>
        <taxon>Mycenaceae</taxon>
        <taxon>Mycena</taxon>
    </lineage>
</organism>
<evidence type="ECO:0000313" key="6">
    <source>
        <dbReference type="Proteomes" id="UP000636479"/>
    </source>
</evidence>
<dbReference type="AlphaFoldDB" id="A0A8H6SEH0"/>
<proteinExistence type="inferred from homology"/>
<dbReference type="InterPro" id="IPR020904">
    <property type="entry name" value="Sc_DH/Rdtase_CS"/>
</dbReference>
<name>A0A8H6SEH0_9AGAR</name>
<keyword evidence="3" id="KW-0560">Oxidoreductase</keyword>
<evidence type="ECO:0000256" key="4">
    <source>
        <dbReference type="RuleBase" id="RU000363"/>
    </source>
</evidence>
<comment type="caution">
    <text evidence="5">The sequence shown here is derived from an EMBL/GenBank/DDBJ whole genome shotgun (WGS) entry which is preliminary data.</text>
</comment>
<dbReference type="InterPro" id="IPR002347">
    <property type="entry name" value="SDR_fam"/>
</dbReference>
<gene>
    <name evidence="5" type="ORF">MIND_00979400</name>
</gene>
<dbReference type="PROSITE" id="PS00061">
    <property type="entry name" value="ADH_SHORT"/>
    <property type="match status" value="1"/>
</dbReference>
<dbReference type="Pfam" id="PF00106">
    <property type="entry name" value="adh_short"/>
    <property type="match status" value="1"/>
</dbReference>
<dbReference type="PRINTS" id="PR00080">
    <property type="entry name" value="SDRFAMILY"/>
</dbReference>
<dbReference type="GO" id="GO:0016616">
    <property type="term" value="F:oxidoreductase activity, acting on the CH-OH group of donors, NAD or NADP as acceptor"/>
    <property type="evidence" value="ECO:0007669"/>
    <property type="project" value="TreeGrafter"/>
</dbReference>
<dbReference type="Proteomes" id="UP000636479">
    <property type="component" value="Unassembled WGS sequence"/>
</dbReference>
<dbReference type="GO" id="GO:0005737">
    <property type="term" value="C:cytoplasm"/>
    <property type="evidence" value="ECO:0007669"/>
    <property type="project" value="TreeGrafter"/>
</dbReference>
<evidence type="ECO:0000256" key="1">
    <source>
        <dbReference type="ARBA" id="ARBA00006484"/>
    </source>
</evidence>
<keyword evidence="6" id="KW-1185">Reference proteome</keyword>
<accession>A0A8H6SEH0</accession>
<dbReference type="PRINTS" id="PR00081">
    <property type="entry name" value="GDHRDH"/>
</dbReference>